<evidence type="ECO:0000313" key="2">
    <source>
        <dbReference type="WBParaSite" id="HCON_00191820-00001"/>
    </source>
</evidence>
<sequence length="41" mass="5024">MRIYWLIFTIIACLVFGRSFAELKSSYEKRAVREQDRLERQ</sequence>
<dbReference type="AlphaFoldDB" id="A0A7I4Z5K1"/>
<organism evidence="1 2">
    <name type="scientific">Haemonchus contortus</name>
    <name type="common">Barber pole worm</name>
    <dbReference type="NCBI Taxonomy" id="6289"/>
    <lineage>
        <taxon>Eukaryota</taxon>
        <taxon>Metazoa</taxon>
        <taxon>Ecdysozoa</taxon>
        <taxon>Nematoda</taxon>
        <taxon>Chromadorea</taxon>
        <taxon>Rhabditida</taxon>
        <taxon>Rhabditina</taxon>
        <taxon>Rhabditomorpha</taxon>
        <taxon>Strongyloidea</taxon>
        <taxon>Trichostrongylidae</taxon>
        <taxon>Haemonchus</taxon>
    </lineage>
</organism>
<protein>
    <submittedName>
        <fullName evidence="2">DUF3810 domain-containing protein</fullName>
    </submittedName>
</protein>
<dbReference type="WBParaSite" id="HCON_00191820-00001">
    <property type="protein sequence ID" value="HCON_00191820-00001"/>
    <property type="gene ID" value="HCON_00191820"/>
</dbReference>
<dbReference type="Proteomes" id="UP000025227">
    <property type="component" value="Unplaced"/>
</dbReference>
<keyword evidence="1" id="KW-1185">Reference proteome</keyword>
<proteinExistence type="predicted"/>
<name>A0A7I4Z5K1_HAECO</name>
<evidence type="ECO:0000313" key="1">
    <source>
        <dbReference type="Proteomes" id="UP000025227"/>
    </source>
</evidence>
<reference evidence="2" key="1">
    <citation type="submission" date="2020-12" db="UniProtKB">
        <authorList>
            <consortium name="WormBaseParasite"/>
        </authorList>
    </citation>
    <scope>IDENTIFICATION</scope>
    <source>
        <strain evidence="2">MHco3</strain>
    </source>
</reference>
<accession>A0A7I4Z5K1</accession>